<sequence length="310" mass="33774">MKSKPNRGILILLILALTGCGHKSDSETEPKALAKHVVLIGSDGFGAYAFKKAKLPNLRKMMENGGYSLHARSVLPSSSAVNWASMIMGSGPELHGYTEWGSKTPEVPSKIIGKGGIYPTIFSLIDDQMPEAKKGVSFSWDGIGYLFEKDMVDLDFNGKTDKETADKALQFIVDEKPALTFIHFDQPDGTGHEIGHDTPEYYRTVEGIDSLVVHIVDTLKKKNMLDDTVIIFSSDHGGIGKGHGGKTLAEMEIPWIIYGANTPANGELKSSIVTYDTAATIAYILGLKTPDFWRGKPVKEAFEVVGKKPD</sequence>
<dbReference type="Proteomes" id="UP001200642">
    <property type="component" value="Unassembled WGS sequence"/>
</dbReference>
<dbReference type="EMBL" id="JAIRBC010000010">
    <property type="protein sequence ID" value="MCG2460728.1"/>
    <property type="molecule type" value="Genomic_DNA"/>
</dbReference>
<dbReference type="CDD" id="cd00016">
    <property type="entry name" value="ALP_like"/>
    <property type="match status" value="1"/>
</dbReference>
<dbReference type="InterPro" id="IPR002591">
    <property type="entry name" value="Phosphodiest/P_Trfase"/>
</dbReference>
<dbReference type="SUPFAM" id="SSF53649">
    <property type="entry name" value="Alkaline phosphatase-like"/>
    <property type="match status" value="1"/>
</dbReference>
<comment type="caution">
    <text evidence="1">The sequence shown here is derived from an EMBL/GenBank/DDBJ whole genome shotgun (WGS) entry which is preliminary data.</text>
</comment>
<evidence type="ECO:0000313" key="2">
    <source>
        <dbReference type="Proteomes" id="UP001200642"/>
    </source>
</evidence>
<accession>A0AAE3EUQ7</accession>
<dbReference type="PANTHER" id="PTHR10151:SF120">
    <property type="entry name" value="BIS(5'-ADENOSYL)-TRIPHOSPHATASE"/>
    <property type="match status" value="1"/>
</dbReference>
<name>A0AAE3EUQ7_9FLAO</name>
<gene>
    <name evidence="1" type="ORF">K8352_08210</name>
</gene>
<dbReference type="PROSITE" id="PS51257">
    <property type="entry name" value="PROKAR_LIPOPROTEIN"/>
    <property type="match status" value="1"/>
</dbReference>
<dbReference type="Pfam" id="PF01663">
    <property type="entry name" value="Phosphodiest"/>
    <property type="match status" value="1"/>
</dbReference>
<evidence type="ECO:0000313" key="1">
    <source>
        <dbReference type="EMBL" id="MCG2460728.1"/>
    </source>
</evidence>
<dbReference type="GO" id="GO:0016787">
    <property type="term" value="F:hydrolase activity"/>
    <property type="evidence" value="ECO:0007669"/>
    <property type="project" value="UniProtKB-ARBA"/>
</dbReference>
<dbReference type="PANTHER" id="PTHR10151">
    <property type="entry name" value="ECTONUCLEOTIDE PYROPHOSPHATASE/PHOSPHODIESTERASE"/>
    <property type="match status" value="1"/>
</dbReference>
<dbReference type="AlphaFoldDB" id="A0AAE3EUQ7"/>
<organism evidence="1 2">
    <name type="scientific">Cerina litoralis</name>
    <dbReference type="NCBI Taxonomy" id="2874477"/>
    <lineage>
        <taxon>Bacteria</taxon>
        <taxon>Pseudomonadati</taxon>
        <taxon>Bacteroidota</taxon>
        <taxon>Flavobacteriia</taxon>
        <taxon>Flavobacteriales</taxon>
        <taxon>Flavobacteriaceae</taxon>
        <taxon>Cerina</taxon>
    </lineage>
</organism>
<reference evidence="1" key="1">
    <citation type="submission" date="2023-02" db="EMBL/GenBank/DDBJ databases">
        <title>Genome of Flavobacteriaceae gen. nov. sp. strain F89.</title>
        <authorList>
            <person name="Wang Y."/>
        </authorList>
    </citation>
    <scope>NUCLEOTIDE SEQUENCE</scope>
    <source>
        <strain evidence="1">F89</strain>
    </source>
</reference>
<protein>
    <submittedName>
        <fullName evidence="1">Alkaline phosphatase</fullName>
    </submittedName>
</protein>
<keyword evidence="2" id="KW-1185">Reference proteome</keyword>
<dbReference type="Gene3D" id="3.40.720.10">
    <property type="entry name" value="Alkaline Phosphatase, subunit A"/>
    <property type="match status" value="1"/>
</dbReference>
<proteinExistence type="predicted"/>
<dbReference type="InterPro" id="IPR017850">
    <property type="entry name" value="Alkaline_phosphatase_core_sf"/>
</dbReference>
<dbReference type="RefSeq" id="WP_317901878.1">
    <property type="nucleotide sequence ID" value="NZ_JAIRBC010000010.1"/>
</dbReference>